<keyword evidence="4 10" id="KW-0436">Ligase</keyword>
<feature type="domain" description="Methionyl/Leucyl tRNA synthetase" evidence="11">
    <location>
        <begin position="150"/>
        <end position="350"/>
    </location>
</feature>
<dbReference type="Gene3D" id="3.40.50.620">
    <property type="entry name" value="HUPs"/>
    <property type="match status" value="1"/>
</dbReference>
<dbReference type="EC" id="6.1.1.10" evidence="2"/>
<dbReference type="GO" id="GO:0006431">
    <property type="term" value="P:methionyl-tRNA aminoacylation"/>
    <property type="evidence" value="ECO:0007669"/>
    <property type="project" value="InterPro"/>
</dbReference>
<dbReference type="Gene3D" id="2.170.220.10">
    <property type="match status" value="1"/>
</dbReference>
<evidence type="ECO:0000313" key="13">
    <source>
        <dbReference type="Proteomes" id="UP000176645"/>
    </source>
</evidence>
<dbReference type="AlphaFoldDB" id="A0A1G1WKC9"/>
<keyword evidence="7 10" id="KW-0648">Protein biosynthesis</keyword>
<organism evidence="12 13">
    <name type="scientific">Candidatus Woykebacteria bacterium RBG_19FT_COMBO_43_10</name>
    <dbReference type="NCBI Taxonomy" id="1802598"/>
    <lineage>
        <taxon>Bacteria</taxon>
        <taxon>Candidatus Woykeibacteriota</taxon>
    </lineage>
</organism>
<dbReference type="SUPFAM" id="SSF47323">
    <property type="entry name" value="Anticodon-binding domain of a subclass of class I aminoacyl-tRNA synthetases"/>
    <property type="match status" value="1"/>
</dbReference>
<dbReference type="InterPro" id="IPR033911">
    <property type="entry name" value="MetRS_core"/>
</dbReference>
<protein>
    <recommendedName>
        <fullName evidence="3">Methionine--tRNA ligase</fullName>
        <ecNumber evidence="2">6.1.1.10</ecNumber>
    </recommendedName>
    <alternativeName>
        <fullName evidence="9">Methionyl-tRNA synthetase</fullName>
    </alternativeName>
</protein>
<dbReference type="PRINTS" id="PR01041">
    <property type="entry name" value="TRNASYNTHMET"/>
</dbReference>
<comment type="caution">
    <text evidence="12">The sequence shown here is derived from an EMBL/GenBank/DDBJ whole genome shotgun (WGS) entry which is preliminary data.</text>
</comment>
<dbReference type="InterPro" id="IPR009080">
    <property type="entry name" value="tRNAsynth_Ia_anticodon-bd"/>
</dbReference>
<accession>A0A1G1WKC9</accession>
<keyword evidence="5 10" id="KW-0547">Nucleotide-binding</keyword>
<proteinExistence type="inferred from homology"/>
<evidence type="ECO:0000256" key="1">
    <source>
        <dbReference type="ARBA" id="ARBA00003314"/>
    </source>
</evidence>
<dbReference type="SUPFAM" id="SSF52374">
    <property type="entry name" value="Nucleotidylyl transferase"/>
    <property type="match status" value="1"/>
</dbReference>
<keyword evidence="8 10" id="KW-0030">Aminoacyl-tRNA synthetase</keyword>
<gene>
    <name evidence="12" type="ORF">A2Z42_03870</name>
</gene>
<evidence type="ECO:0000256" key="6">
    <source>
        <dbReference type="ARBA" id="ARBA00022840"/>
    </source>
</evidence>
<dbReference type="Proteomes" id="UP000176645">
    <property type="component" value="Unassembled WGS sequence"/>
</dbReference>
<dbReference type="InterPro" id="IPR015413">
    <property type="entry name" value="Methionyl/Leucyl_tRNA_Synth"/>
</dbReference>
<dbReference type="FunFam" id="2.170.220.10:FF:000002">
    <property type="entry name" value="Methionine--tRNA ligase"/>
    <property type="match status" value="1"/>
</dbReference>
<dbReference type="InterPro" id="IPR014729">
    <property type="entry name" value="Rossmann-like_a/b/a_fold"/>
</dbReference>
<dbReference type="InterPro" id="IPR023457">
    <property type="entry name" value="Met-tRNA_synth_2"/>
</dbReference>
<name>A0A1G1WKC9_9BACT</name>
<evidence type="ECO:0000256" key="5">
    <source>
        <dbReference type="ARBA" id="ARBA00022741"/>
    </source>
</evidence>
<evidence type="ECO:0000256" key="7">
    <source>
        <dbReference type="ARBA" id="ARBA00022917"/>
    </source>
</evidence>
<dbReference type="Gene3D" id="1.10.730.10">
    <property type="entry name" value="Isoleucyl-tRNA Synthetase, Domain 1"/>
    <property type="match status" value="1"/>
</dbReference>
<evidence type="ECO:0000256" key="9">
    <source>
        <dbReference type="ARBA" id="ARBA00030904"/>
    </source>
</evidence>
<dbReference type="GO" id="GO:0004825">
    <property type="term" value="F:methionine-tRNA ligase activity"/>
    <property type="evidence" value="ECO:0007669"/>
    <property type="project" value="UniProtKB-EC"/>
</dbReference>
<reference evidence="12 13" key="1">
    <citation type="journal article" date="2016" name="Nat. Commun.">
        <title>Thousands of microbial genomes shed light on interconnected biogeochemical processes in an aquifer system.</title>
        <authorList>
            <person name="Anantharaman K."/>
            <person name="Brown C.T."/>
            <person name="Hug L.A."/>
            <person name="Sharon I."/>
            <person name="Castelle C.J."/>
            <person name="Probst A.J."/>
            <person name="Thomas B.C."/>
            <person name="Singh A."/>
            <person name="Wilkins M.J."/>
            <person name="Karaoz U."/>
            <person name="Brodie E.L."/>
            <person name="Williams K.H."/>
            <person name="Hubbard S.S."/>
            <person name="Banfield J.F."/>
        </authorList>
    </citation>
    <scope>NUCLEOTIDE SEQUENCE [LARGE SCALE GENOMIC DNA]</scope>
</reference>
<evidence type="ECO:0000259" key="11">
    <source>
        <dbReference type="Pfam" id="PF09334"/>
    </source>
</evidence>
<comment type="function">
    <text evidence="1">Is required not only for elongation of protein synthesis but also for the initiation of all mRNA translation through initiator tRNA(fMet) aminoacylation.</text>
</comment>
<dbReference type="EMBL" id="MHCU01000009">
    <property type="protein sequence ID" value="OGY28208.1"/>
    <property type="molecule type" value="Genomic_DNA"/>
</dbReference>
<dbReference type="PANTHER" id="PTHR43326">
    <property type="entry name" value="METHIONYL-TRNA SYNTHETASE"/>
    <property type="match status" value="1"/>
</dbReference>
<dbReference type="PANTHER" id="PTHR43326:SF1">
    <property type="entry name" value="METHIONINE--TRNA LIGASE, MITOCHONDRIAL"/>
    <property type="match status" value="1"/>
</dbReference>
<comment type="similarity">
    <text evidence="10">Belongs to the class-I aminoacyl-tRNA synthetase family.</text>
</comment>
<evidence type="ECO:0000256" key="2">
    <source>
        <dbReference type="ARBA" id="ARBA00012838"/>
    </source>
</evidence>
<dbReference type="GO" id="GO:0005524">
    <property type="term" value="F:ATP binding"/>
    <property type="evidence" value="ECO:0007669"/>
    <property type="project" value="UniProtKB-KW"/>
</dbReference>
<keyword evidence="6 10" id="KW-0067">ATP-binding</keyword>
<evidence type="ECO:0000256" key="10">
    <source>
        <dbReference type="RuleBase" id="RU363039"/>
    </source>
</evidence>
<dbReference type="CDD" id="cd00814">
    <property type="entry name" value="MetRS_core"/>
    <property type="match status" value="1"/>
</dbReference>
<evidence type="ECO:0000256" key="3">
    <source>
        <dbReference type="ARBA" id="ARBA00018753"/>
    </source>
</evidence>
<evidence type="ECO:0000256" key="8">
    <source>
        <dbReference type="ARBA" id="ARBA00023146"/>
    </source>
</evidence>
<dbReference type="Pfam" id="PF09334">
    <property type="entry name" value="tRNA-synt_1g"/>
    <property type="match status" value="1"/>
</dbReference>
<sequence>MAKKFFVTTPIYYINDVPHIGHAYATFAADILARYHRAKGDKTFFLTGTDENSQKTVLAAEKSGKDINVYTEELASRWQETWKKLGISNDDFIRTTEPRHRKVVEEIFKKIDERGALYKGKYEGLYCVGHEAFLKEDDLDSQGLCPDHKTKPDHIAEENYFFKLSKYQEPLLKHCKENPTFVQPVERYNEVVKFIEGGLQDISVTRQTQKWGIPAPNDPKQVIYVWFDALINYISADPRKWPADLHIIGKDILRFHAVIWPAMLLSAGYELPKKIFAHGFFTVDGQKISKSLGNAIDPIKIAEEYGNDVLRYFLFKEIPFGNDGDFSFERLKEVYNADLANGLGNLVARVAKLCETADINVAKEEKTVIDSSIDKFFENLKFQEALIYIWSKITKADHLIEKDKPWELIKKDNQRLKQVLTSLVTQIREIQTLLVPFLPDTAEKITKQFAGPKINAEKPLFPRK</sequence>
<evidence type="ECO:0000313" key="12">
    <source>
        <dbReference type="EMBL" id="OGY28208.1"/>
    </source>
</evidence>
<evidence type="ECO:0000256" key="4">
    <source>
        <dbReference type="ARBA" id="ARBA00022598"/>
    </source>
</evidence>